<evidence type="ECO:0000256" key="1">
    <source>
        <dbReference type="ARBA" id="ARBA00022617"/>
    </source>
</evidence>
<comment type="caution">
    <text evidence="7">The sequence shown here is derived from an EMBL/GenBank/DDBJ whole genome shotgun (WGS) entry which is preliminary data.</text>
</comment>
<evidence type="ECO:0000313" key="8">
    <source>
        <dbReference type="Proteomes" id="UP000295375"/>
    </source>
</evidence>
<evidence type="ECO:0000256" key="3">
    <source>
        <dbReference type="ARBA" id="ARBA00023004"/>
    </source>
</evidence>
<evidence type="ECO:0000259" key="6">
    <source>
        <dbReference type="PROSITE" id="PS51007"/>
    </source>
</evidence>
<dbReference type="GO" id="GO:0009055">
    <property type="term" value="F:electron transfer activity"/>
    <property type="evidence" value="ECO:0007669"/>
    <property type="project" value="InterPro"/>
</dbReference>
<gene>
    <name evidence="7" type="ORF">EV696_12438</name>
</gene>
<protein>
    <submittedName>
        <fullName evidence="7">Quinol:cytochrome c oxidoreductase monoheme cytochrome subunit</fullName>
    </submittedName>
</protein>
<dbReference type="GO" id="GO:0046872">
    <property type="term" value="F:metal ion binding"/>
    <property type="evidence" value="ECO:0007669"/>
    <property type="project" value="UniProtKB-KW"/>
</dbReference>
<reference evidence="7 8" key="1">
    <citation type="submission" date="2019-03" db="EMBL/GenBank/DDBJ databases">
        <title>Genomic Encyclopedia of Type Strains, Phase IV (KMG-IV): sequencing the most valuable type-strain genomes for metagenomic binning, comparative biology and taxonomic classification.</title>
        <authorList>
            <person name="Goeker M."/>
        </authorList>
    </citation>
    <scope>NUCLEOTIDE SEQUENCE [LARGE SCALE GENOMIC DNA]</scope>
    <source>
        <strain evidence="7 8">DSM 103792</strain>
    </source>
</reference>
<dbReference type="Proteomes" id="UP000295375">
    <property type="component" value="Unassembled WGS sequence"/>
</dbReference>
<accession>A0A4R6UF46</accession>
<sequence length="165" mass="18341">MKRALLWLLPFTGVVQAFPWDIDMANQVSIKAQETQVQFPAYSIPVRGLPTALPTGPLEQARGMAAAKLQNPTPALEHSVARGRMLFQRHCLSCHGTLGRGDGPVGLKFQPKPMNLSLEAVRNQPDGRLYFTISRGSVFMPAYGYAIQSQDRWHLVNYIKHGMTP</sequence>
<evidence type="ECO:0000256" key="5">
    <source>
        <dbReference type="SAM" id="SignalP"/>
    </source>
</evidence>
<dbReference type="EMBL" id="SNYM01000024">
    <property type="protein sequence ID" value="TDQ44556.1"/>
    <property type="molecule type" value="Genomic_DNA"/>
</dbReference>
<dbReference type="PANTHER" id="PTHR40394">
    <property type="entry name" value="LIPOPROTEIN-RELATED"/>
    <property type="match status" value="1"/>
</dbReference>
<keyword evidence="1 4" id="KW-0349">Heme</keyword>
<dbReference type="SUPFAM" id="SSF46626">
    <property type="entry name" value="Cytochrome c"/>
    <property type="match status" value="1"/>
</dbReference>
<dbReference type="OrthoDB" id="5523448at2"/>
<dbReference type="RefSeq" id="WP_133593216.1">
    <property type="nucleotide sequence ID" value="NZ_CP037953.1"/>
</dbReference>
<dbReference type="AlphaFoldDB" id="A0A4R6UF46"/>
<proteinExistence type="predicted"/>
<dbReference type="GO" id="GO:0020037">
    <property type="term" value="F:heme binding"/>
    <property type="evidence" value="ECO:0007669"/>
    <property type="project" value="InterPro"/>
</dbReference>
<dbReference type="PROSITE" id="PS51007">
    <property type="entry name" value="CYTC"/>
    <property type="match status" value="1"/>
</dbReference>
<name>A0A4R6UF46_9GAMM</name>
<feature type="chain" id="PRO_5020591861" evidence="5">
    <location>
        <begin position="18"/>
        <end position="165"/>
    </location>
</feature>
<evidence type="ECO:0000256" key="4">
    <source>
        <dbReference type="PROSITE-ProRule" id="PRU00433"/>
    </source>
</evidence>
<dbReference type="InterPro" id="IPR009056">
    <property type="entry name" value="Cyt_c-like_dom"/>
</dbReference>
<keyword evidence="3 4" id="KW-0408">Iron</keyword>
<dbReference type="Gene3D" id="1.10.760.10">
    <property type="entry name" value="Cytochrome c-like domain"/>
    <property type="match status" value="1"/>
</dbReference>
<feature type="domain" description="Cytochrome c" evidence="6">
    <location>
        <begin position="78"/>
        <end position="163"/>
    </location>
</feature>
<dbReference type="InterPro" id="IPR036909">
    <property type="entry name" value="Cyt_c-like_dom_sf"/>
</dbReference>
<keyword evidence="8" id="KW-1185">Reference proteome</keyword>
<organism evidence="7 8">
    <name type="scientific">Permianibacter aggregans</name>
    <dbReference type="NCBI Taxonomy" id="1510150"/>
    <lineage>
        <taxon>Bacteria</taxon>
        <taxon>Pseudomonadati</taxon>
        <taxon>Pseudomonadota</taxon>
        <taxon>Gammaproteobacteria</taxon>
        <taxon>Pseudomonadales</taxon>
        <taxon>Pseudomonadaceae</taxon>
        <taxon>Permianibacter</taxon>
    </lineage>
</organism>
<dbReference type="PANTHER" id="PTHR40394:SF2">
    <property type="entry name" value="QUINOL:CYTOCHROME C OXIDOREDUCTASE MEMBRANE PROTEIN"/>
    <property type="match status" value="1"/>
</dbReference>
<feature type="signal peptide" evidence="5">
    <location>
        <begin position="1"/>
        <end position="17"/>
    </location>
</feature>
<dbReference type="Pfam" id="PF13442">
    <property type="entry name" value="Cytochrome_CBB3"/>
    <property type="match status" value="1"/>
</dbReference>
<evidence type="ECO:0000313" key="7">
    <source>
        <dbReference type="EMBL" id="TDQ44556.1"/>
    </source>
</evidence>
<evidence type="ECO:0000256" key="2">
    <source>
        <dbReference type="ARBA" id="ARBA00022723"/>
    </source>
</evidence>
<keyword evidence="5" id="KW-0732">Signal</keyword>
<keyword evidence="2 4" id="KW-0479">Metal-binding</keyword>